<dbReference type="Pfam" id="PF04024">
    <property type="entry name" value="PspC"/>
    <property type="match status" value="1"/>
</dbReference>
<evidence type="ECO:0000256" key="1">
    <source>
        <dbReference type="ARBA" id="ARBA00004162"/>
    </source>
</evidence>
<evidence type="ECO:0000256" key="6">
    <source>
        <dbReference type="SAM" id="Phobius"/>
    </source>
</evidence>
<dbReference type="GO" id="GO:0005886">
    <property type="term" value="C:plasma membrane"/>
    <property type="evidence" value="ECO:0007669"/>
    <property type="project" value="UniProtKB-SubCell"/>
</dbReference>
<feature type="transmembrane region" description="Helical" evidence="6">
    <location>
        <begin position="94"/>
        <end position="115"/>
    </location>
</feature>
<feature type="transmembrane region" description="Helical" evidence="6">
    <location>
        <begin position="205"/>
        <end position="225"/>
    </location>
</feature>
<protein>
    <submittedName>
        <fullName evidence="8">PspC domain protein</fullName>
    </submittedName>
</protein>
<comment type="caution">
    <text evidence="8">The sequence shown here is derived from an EMBL/GenBank/DDBJ whole genome shotgun (WGS) entry which is preliminary data.</text>
</comment>
<reference evidence="8" key="1">
    <citation type="submission" date="2009-10" db="EMBL/GenBank/DDBJ databases">
        <authorList>
            <person name="Weinstock G."/>
            <person name="Sodergren E."/>
            <person name="Clifton S."/>
            <person name="Fulton L."/>
            <person name="Fulton B."/>
            <person name="Courtney L."/>
            <person name="Fronick C."/>
            <person name="Harrison M."/>
            <person name="Strong C."/>
            <person name="Farmer C."/>
            <person name="Delahaunty K."/>
            <person name="Markovic C."/>
            <person name="Hall O."/>
            <person name="Minx P."/>
            <person name="Tomlinson C."/>
            <person name="Mitreva M."/>
            <person name="Nelson J."/>
            <person name="Hou S."/>
            <person name="Wollam A."/>
            <person name="Pepin K.H."/>
            <person name="Johnson M."/>
            <person name="Bhonagiri V."/>
            <person name="Nash W.E."/>
            <person name="Warren W."/>
            <person name="Chinwalla A."/>
            <person name="Mardis E.R."/>
            <person name="Wilson R.K."/>
        </authorList>
    </citation>
    <scope>NUCLEOTIDE SEQUENCE [LARGE SCALE GENOMIC DNA]</scope>
    <source>
        <strain evidence="8">ATCC 700122</strain>
    </source>
</reference>
<feature type="domain" description="Phage shock protein PspC N-terminal" evidence="7">
    <location>
        <begin position="10"/>
        <end position="65"/>
    </location>
</feature>
<dbReference type="EMBL" id="ACUX02000007">
    <property type="protein sequence ID" value="EEZ61083.1"/>
    <property type="molecule type" value="Genomic_DNA"/>
</dbReference>
<dbReference type="eggNOG" id="COG1983">
    <property type="taxonomic scope" value="Bacteria"/>
</dbReference>
<evidence type="ECO:0000256" key="4">
    <source>
        <dbReference type="ARBA" id="ARBA00022989"/>
    </source>
</evidence>
<dbReference type="InterPro" id="IPR052027">
    <property type="entry name" value="PspC"/>
</dbReference>
<organism evidence="8 9">
    <name type="scientific">Slackia exigua (strain ATCC 700122 / DSM 15923 / CIP 105133 / JCM 11022 / KCTC 5966 / S-7)</name>
    <dbReference type="NCBI Taxonomy" id="649764"/>
    <lineage>
        <taxon>Bacteria</taxon>
        <taxon>Bacillati</taxon>
        <taxon>Actinomycetota</taxon>
        <taxon>Coriobacteriia</taxon>
        <taxon>Eggerthellales</taxon>
        <taxon>Eggerthellaceae</taxon>
        <taxon>Slackia</taxon>
    </lineage>
</organism>
<evidence type="ECO:0000313" key="9">
    <source>
        <dbReference type="Proteomes" id="UP000006001"/>
    </source>
</evidence>
<dbReference type="PANTHER" id="PTHR33885">
    <property type="entry name" value="PHAGE SHOCK PROTEIN C"/>
    <property type="match status" value="1"/>
</dbReference>
<gene>
    <name evidence="8" type="ORF">HMPREF0762_01151</name>
</gene>
<evidence type="ECO:0000313" key="8">
    <source>
        <dbReference type="EMBL" id="EEZ61083.1"/>
    </source>
</evidence>
<evidence type="ECO:0000256" key="5">
    <source>
        <dbReference type="ARBA" id="ARBA00023136"/>
    </source>
</evidence>
<dbReference type="RefSeq" id="WP_006362409.1">
    <property type="nucleotide sequence ID" value="NZ_GG700630.1"/>
</dbReference>
<name>D0WHB9_SLAES</name>
<keyword evidence="2" id="KW-1003">Cell membrane</keyword>
<dbReference type="STRING" id="649764.HMPREF0762_01151"/>
<dbReference type="AlphaFoldDB" id="D0WHB9"/>
<keyword evidence="5 6" id="KW-0472">Membrane</keyword>
<evidence type="ECO:0000256" key="3">
    <source>
        <dbReference type="ARBA" id="ARBA00022692"/>
    </source>
</evidence>
<accession>D0WHB9</accession>
<feature type="transmembrane region" description="Helical" evidence="6">
    <location>
        <begin position="182"/>
        <end position="198"/>
    </location>
</feature>
<feature type="transmembrane region" description="Helical" evidence="6">
    <location>
        <begin position="150"/>
        <end position="170"/>
    </location>
</feature>
<keyword evidence="3 6" id="KW-0812">Transmembrane</keyword>
<feature type="transmembrane region" description="Helical" evidence="6">
    <location>
        <begin position="121"/>
        <end position="138"/>
    </location>
</feature>
<evidence type="ECO:0000259" key="7">
    <source>
        <dbReference type="Pfam" id="PF04024"/>
    </source>
</evidence>
<sequence length="254" mass="27358">MERSIGDFNIRRSRDDVAIAGICAGLADYFDVDALVVRILALLALLASFGAAAFAYLVLWAVIPMREDGDPITVRAEGAPDPSMSPILTRKACLVIWSTAFVACIGFAGALDIVLVDSHWWQFWPIIPFSFGIMMMVFPVRRRFHADLMACGIAFVGIGLLLLFCSIDLLSWTTVPEAAGDLWPLLAVSVGCSVYGHVRRSNLMIFASGLFVLVAAILAATVFGIPGDVDALAFRVLPGSEYEITAAPLMEAKG</sequence>
<dbReference type="HOGENOM" id="CLU_939747_0_0_11"/>
<evidence type="ECO:0000256" key="2">
    <source>
        <dbReference type="ARBA" id="ARBA00022475"/>
    </source>
</evidence>
<keyword evidence="9" id="KW-1185">Reference proteome</keyword>
<dbReference type="OrthoDB" id="7359894at2"/>
<dbReference type="InterPro" id="IPR007168">
    <property type="entry name" value="Phageshock_PspC_N"/>
</dbReference>
<comment type="subcellular location">
    <subcellularLocation>
        <location evidence="1">Cell membrane</location>
        <topology evidence="1">Single-pass membrane protein</topology>
    </subcellularLocation>
</comment>
<dbReference type="GeneID" id="85007678"/>
<keyword evidence="4 6" id="KW-1133">Transmembrane helix</keyword>
<dbReference type="PANTHER" id="PTHR33885:SF3">
    <property type="entry name" value="PHAGE SHOCK PROTEIN C"/>
    <property type="match status" value="1"/>
</dbReference>
<proteinExistence type="predicted"/>
<dbReference type="Proteomes" id="UP000006001">
    <property type="component" value="Unassembled WGS sequence"/>
</dbReference>
<feature type="transmembrane region" description="Helical" evidence="6">
    <location>
        <begin position="39"/>
        <end position="63"/>
    </location>
</feature>